<keyword evidence="15" id="KW-1185">Reference proteome</keyword>
<organism evidence="14 15">
    <name type="scientific">Crenichthys baileyi</name>
    <name type="common">White River springfish</name>
    <dbReference type="NCBI Taxonomy" id="28760"/>
    <lineage>
        <taxon>Eukaryota</taxon>
        <taxon>Metazoa</taxon>
        <taxon>Chordata</taxon>
        <taxon>Craniata</taxon>
        <taxon>Vertebrata</taxon>
        <taxon>Euteleostomi</taxon>
        <taxon>Actinopterygii</taxon>
        <taxon>Neopterygii</taxon>
        <taxon>Teleostei</taxon>
        <taxon>Neoteleostei</taxon>
        <taxon>Acanthomorphata</taxon>
        <taxon>Ovalentaria</taxon>
        <taxon>Atherinomorphae</taxon>
        <taxon>Cyprinodontiformes</taxon>
        <taxon>Goodeidae</taxon>
        <taxon>Crenichthys</taxon>
    </lineage>
</organism>
<dbReference type="Gene3D" id="1.20.1070.10">
    <property type="entry name" value="Rhodopsin 7-helix transmembrane proteins"/>
    <property type="match status" value="1"/>
</dbReference>
<dbReference type="PANTHER" id="PTHR10489:SF594">
    <property type="entry name" value="C-X-C CHEMOKINE RECEPTOR TYPE 4"/>
    <property type="match status" value="1"/>
</dbReference>
<evidence type="ECO:0000256" key="8">
    <source>
        <dbReference type="ARBA" id="ARBA00023180"/>
    </source>
</evidence>
<evidence type="ECO:0000256" key="1">
    <source>
        <dbReference type="ARBA" id="ARBA00004370"/>
    </source>
</evidence>
<evidence type="ECO:0000256" key="5">
    <source>
        <dbReference type="ARBA" id="ARBA00023136"/>
    </source>
</evidence>
<dbReference type="GO" id="GO:0016493">
    <property type="term" value="F:C-C chemokine receptor activity"/>
    <property type="evidence" value="ECO:0007669"/>
    <property type="project" value="TreeGrafter"/>
</dbReference>
<evidence type="ECO:0000313" key="14">
    <source>
        <dbReference type="EMBL" id="KAK5610331.1"/>
    </source>
</evidence>
<evidence type="ECO:0000256" key="4">
    <source>
        <dbReference type="ARBA" id="ARBA00023040"/>
    </source>
</evidence>
<comment type="subcellular location">
    <subcellularLocation>
        <location evidence="1">Membrane</location>
    </subcellularLocation>
</comment>
<dbReference type="GO" id="GO:0019722">
    <property type="term" value="P:calcium-mediated signaling"/>
    <property type="evidence" value="ECO:0007669"/>
    <property type="project" value="TreeGrafter"/>
</dbReference>
<dbReference type="InterPro" id="IPR017452">
    <property type="entry name" value="GPCR_Rhodpsn_7TM"/>
</dbReference>
<feature type="transmembrane region" description="Helical" evidence="12">
    <location>
        <begin position="275"/>
        <end position="294"/>
    </location>
</feature>
<keyword evidence="9 10" id="KW-0807">Transducer</keyword>
<dbReference type="GO" id="GO:0060326">
    <property type="term" value="P:cell chemotaxis"/>
    <property type="evidence" value="ECO:0007669"/>
    <property type="project" value="TreeGrafter"/>
</dbReference>
<reference evidence="14 15" key="1">
    <citation type="submission" date="2021-06" db="EMBL/GenBank/DDBJ databases">
        <authorList>
            <person name="Palmer J.M."/>
        </authorList>
    </citation>
    <scope>NUCLEOTIDE SEQUENCE [LARGE SCALE GENOMIC DNA]</scope>
    <source>
        <strain evidence="14 15">MEX-2019</strain>
        <tissue evidence="14">Muscle</tissue>
    </source>
</reference>
<dbReference type="EMBL" id="JAHHUM010001593">
    <property type="protein sequence ID" value="KAK5610331.1"/>
    <property type="molecule type" value="Genomic_DNA"/>
</dbReference>
<accession>A0AAV9RMX8</accession>
<dbReference type="GO" id="GO:0007420">
    <property type="term" value="P:brain development"/>
    <property type="evidence" value="ECO:0007669"/>
    <property type="project" value="TreeGrafter"/>
</dbReference>
<dbReference type="SUPFAM" id="SSF81321">
    <property type="entry name" value="Family A G protein-coupled receptor-like"/>
    <property type="match status" value="1"/>
</dbReference>
<dbReference type="GO" id="GO:0006955">
    <property type="term" value="P:immune response"/>
    <property type="evidence" value="ECO:0007669"/>
    <property type="project" value="TreeGrafter"/>
</dbReference>
<dbReference type="Pfam" id="PF00001">
    <property type="entry name" value="7tm_1"/>
    <property type="match status" value="1"/>
</dbReference>
<dbReference type="InterPro" id="IPR000276">
    <property type="entry name" value="GPCR_Rhodpsn"/>
</dbReference>
<evidence type="ECO:0000256" key="12">
    <source>
        <dbReference type="SAM" id="Phobius"/>
    </source>
</evidence>
<evidence type="ECO:0000259" key="13">
    <source>
        <dbReference type="PROSITE" id="PS50262"/>
    </source>
</evidence>
<evidence type="ECO:0000256" key="10">
    <source>
        <dbReference type="RuleBase" id="RU000688"/>
    </source>
</evidence>
<proteinExistence type="inferred from homology"/>
<dbReference type="Proteomes" id="UP001311232">
    <property type="component" value="Unassembled WGS sequence"/>
</dbReference>
<dbReference type="GO" id="GO:0009897">
    <property type="term" value="C:external side of plasma membrane"/>
    <property type="evidence" value="ECO:0007669"/>
    <property type="project" value="TreeGrafter"/>
</dbReference>
<comment type="caution">
    <text evidence="14">The sequence shown here is derived from an EMBL/GenBank/DDBJ whole genome shotgun (WGS) entry which is preliminary data.</text>
</comment>
<keyword evidence="8" id="KW-0325">Glycoprotein</keyword>
<keyword evidence="3 12" id="KW-1133">Transmembrane helix</keyword>
<feature type="transmembrane region" description="Helical" evidence="12">
    <location>
        <begin position="162"/>
        <end position="186"/>
    </location>
</feature>
<evidence type="ECO:0000256" key="7">
    <source>
        <dbReference type="ARBA" id="ARBA00023170"/>
    </source>
</evidence>
<evidence type="ECO:0000256" key="2">
    <source>
        <dbReference type="ARBA" id="ARBA00022692"/>
    </source>
</evidence>
<feature type="transmembrane region" description="Helical" evidence="12">
    <location>
        <begin position="112"/>
        <end position="141"/>
    </location>
</feature>
<evidence type="ECO:0000313" key="15">
    <source>
        <dbReference type="Proteomes" id="UP001311232"/>
    </source>
</evidence>
<feature type="compositionally biased region" description="Acidic residues" evidence="11">
    <location>
        <begin position="346"/>
        <end position="355"/>
    </location>
</feature>
<feature type="transmembrane region" description="Helical" evidence="12">
    <location>
        <begin position="50"/>
        <end position="75"/>
    </location>
</feature>
<feature type="region of interest" description="Disordered" evidence="11">
    <location>
        <begin position="326"/>
        <end position="378"/>
    </location>
</feature>
<keyword evidence="4 10" id="KW-0297">G-protein coupled receptor</keyword>
<dbReference type="PRINTS" id="PR00237">
    <property type="entry name" value="GPCRRHODOPSN"/>
</dbReference>
<dbReference type="GO" id="GO:0022008">
    <property type="term" value="P:neurogenesis"/>
    <property type="evidence" value="ECO:0007669"/>
    <property type="project" value="TreeGrafter"/>
</dbReference>
<gene>
    <name evidence="14" type="ORF">CRENBAI_006796</name>
</gene>
<dbReference type="GO" id="GO:0007204">
    <property type="term" value="P:positive regulation of cytosolic calcium ion concentration"/>
    <property type="evidence" value="ECO:0007669"/>
    <property type="project" value="TreeGrafter"/>
</dbReference>
<evidence type="ECO:0000256" key="11">
    <source>
        <dbReference type="SAM" id="MobiDB-lite"/>
    </source>
</evidence>
<keyword evidence="7 10" id="KW-0675">Receptor</keyword>
<dbReference type="PROSITE" id="PS50262">
    <property type="entry name" value="G_PROTEIN_RECEP_F1_2"/>
    <property type="match status" value="1"/>
</dbReference>
<feature type="compositionally biased region" description="Low complexity" evidence="11">
    <location>
        <begin position="326"/>
        <end position="335"/>
    </location>
</feature>
<sequence length="378" mass="41712">MAEEDTAYELFFDNSTANTHTSDGPADFDLNVYEPCTTQQKLKSESGNKILLPTVYGIIFTLGIVGNGLVFLVVGYQKMVKTTTDKYQLHLSFALLLFVLTLPFWAADAVEMWHLGGFLCVSVHVIYTVNLYSSVLILAFVSLDRYLAVIHATDTRATRKLLASRVIYVEAWLPAAILTALDLVFARVQDVQDVSSSGYLIAEDGVESAGSSTTCQRFYPAESGLTWMAVFRFQHILVGFVLPGVVILVCYCTIISSFSRGHVLKKKKKALKKMLILVICFFSCWLPYYLVIFVDTLTMLNVIVSSSSPIFWVQITHVFHSTYSLSSSSGAPSPSEFVKMSTSHEETEDEGESVVDSDTGTGIRDEVDAEASGNSQLP</sequence>
<evidence type="ECO:0000256" key="3">
    <source>
        <dbReference type="ARBA" id="ARBA00022989"/>
    </source>
</evidence>
<dbReference type="InterPro" id="IPR001277">
    <property type="entry name" value="CXCR4/ACKR2"/>
</dbReference>
<keyword evidence="6" id="KW-1015">Disulfide bond</keyword>
<name>A0AAV9RMX8_9TELE</name>
<feature type="domain" description="G-protein coupled receptors family 1 profile" evidence="13">
    <location>
        <begin position="66"/>
        <end position="337"/>
    </location>
</feature>
<evidence type="ECO:0000256" key="6">
    <source>
        <dbReference type="ARBA" id="ARBA00023157"/>
    </source>
</evidence>
<dbReference type="GO" id="GO:0019957">
    <property type="term" value="F:C-C chemokine binding"/>
    <property type="evidence" value="ECO:0007669"/>
    <property type="project" value="TreeGrafter"/>
</dbReference>
<dbReference type="PANTHER" id="PTHR10489">
    <property type="entry name" value="CELL ADHESION MOLECULE"/>
    <property type="match status" value="1"/>
</dbReference>
<feature type="transmembrane region" description="Helical" evidence="12">
    <location>
        <begin position="233"/>
        <end position="254"/>
    </location>
</feature>
<dbReference type="InterPro" id="IPR050119">
    <property type="entry name" value="CCR1-9-like"/>
</dbReference>
<comment type="similarity">
    <text evidence="10">Belongs to the G-protein coupled receptor 1 family.</text>
</comment>
<protein>
    <recommendedName>
        <fullName evidence="13">G-protein coupled receptors family 1 profile domain-containing protein</fullName>
    </recommendedName>
</protein>
<evidence type="ECO:0000256" key="9">
    <source>
        <dbReference type="ARBA" id="ARBA00023224"/>
    </source>
</evidence>
<dbReference type="AlphaFoldDB" id="A0AAV9RMX8"/>
<dbReference type="PROSITE" id="PS00237">
    <property type="entry name" value="G_PROTEIN_RECEP_F1_1"/>
    <property type="match status" value="1"/>
</dbReference>
<feature type="transmembrane region" description="Helical" evidence="12">
    <location>
        <begin position="87"/>
        <end position="106"/>
    </location>
</feature>
<keyword evidence="2 10" id="KW-0812">Transmembrane</keyword>
<keyword evidence="5 12" id="KW-0472">Membrane</keyword>
<dbReference type="PRINTS" id="PR00645">
    <property type="entry name" value="CXCCHMKINER4"/>
</dbReference>